<name>A0A939H7Z2_9CLOT</name>
<evidence type="ECO:0000313" key="3">
    <source>
        <dbReference type="EMBL" id="MBO1265982.1"/>
    </source>
</evidence>
<feature type="domain" description="Bacterial type II secretion system protein E" evidence="2">
    <location>
        <begin position="93"/>
        <end position="370"/>
    </location>
</feature>
<gene>
    <name evidence="3" type="ORF">J3A84_13160</name>
</gene>
<proteinExistence type="inferred from homology"/>
<dbReference type="GO" id="GO:0016887">
    <property type="term" value="F:ATP hydrolysis activity"/>
    <property type="evidence" value="ECO:0007669"/>
    <property type="project" value="InterPro"/>
</dbReference>
<dbReference type="SUPFAM" id="SSF52540">
    <property type="entry name" value="P-loop containing nucleoside triphosphate hydrolases"/>
    <property type="match status" value="1"/>
</dbReference>
<comment type="similarity">
    <text evidence="1">Belongs to the GSP E family.</text>
</comment>
<protein>
    <submittedName>
        <fullName evidence="3">CpaF family protein</fullName>
    </submittedName>
</protein>
<dbReference type="PANTHER" id="PTHR30486">
    <property type="entry name" value="TWITCHING MOTILITY PROTEIN PILT"/>
    <property type="match status" value="1"/>
</dbReference>
<dbReference type="EMBL" id="JAFNJU010000011">
    <property type="protein sequence ID" value="MBO1265982.1"/>
    <property type="molecule type" value="Genomic_DNA"/>
</dbReference>
<comment type="caution">
    <text evidence="3">The sequence shown here is derived from an EMBL/GenBank/DDBJ whole genome shotgun (WGS) entry which is preliminary data.</text>
</comment>
<reference evidence="3" key="1">
    <citation type="submission" date="2021-03" db="EMBL/GenBank/DDBJ databases">
        <title>Proteiniclasticum marinus sp. nov., isolated from tidal flat sediment.</title>
        <authorList>
            <person name="Namirimu T."/>
            <person name="Yang J.-A."/>
            <person name="Yang S.-H."/>
            <person name="Kim Y.-J."/>
            <person name="Kwon K.K."/>
        </authorList>
    </citation>
    <scope>NUCLEOTIDE SEQUENCE</scope>
    <source>
        <strain evidence="3">SCR006</strain>
    </source>
</reference>
<dbReference type="CDD" id="cd01130">
    <property type="entry name" value="VirB11-like_ATPase"/>
    <property type="match status" value="1"/>
</dbReference>
<dbReference type="Proteomes" id="UP000664218">
    <property type="component" value="Unassembled WGS sequence"/>
</dbReference>
<evidence type="ECO:0000259" key="2">
    <source>
        <dbReference type="Pfam" id="PF00437"/>
    </source>
</evidence>
<dbReference type="PANTHER" id="PTHR30486:SF15">
    <property type="entry name" value="TYPE II_IV SECRETION SYSTEM ATPASE"/>
    <property type="match status" value="1"/>
</dbReference>
<accession>A0A939H7Z2</accession>
<dbReference type="InterPro" id="IPR001482">
    <property type="entry name" value="T2SS/T4SS_dom"/>
</dbReference>
<dbReference type="InterPro" id="IPR027417">
    <property type="entry name" value="P-loop_NTPase"/>
</dbReference>
<dbReference type="Gene3D" id="3.30.450.380">
    <property type="match status" value="1"/>
</dbReference>
<dbReference type="Gene3D" id="3.40.50.300">
    <property type="entry name" value="P-loop containing nucleotide triphosphate hydrolases"/>
    <property type="match status" value="1"/>
</dbReference>
<evidence type="ECO:0000313" key="4">
    <source>
        <dbReference type="Proteomes" id="UP000664218"/>
    </source>
</evidence>
<evidence type="ECO:0000256" key="1">
    <source>
        <dbReference type="ARBA" id="ARBA00006611"/>
    </source>
</evidence>
<dbReference type="Pfam" id="PF00437">
    <property type="entry name" value="T2SSE"/>
    <property type="match status" value="1"/>
</dbReference>
<dbReference type="AlphaFoldDB" id="A0A939H7Z2"/>
<dbReference type="InterPro" id="IPR050921">
    <property type="entry name" value="T4SS_GSP_E_ATPase"/>
</dbReference>
<keyword evidence="4" id="KW-1185">Reference proteome</keyword>
<sequence>MNRDNVVQFSEDHAAKEFKAKRKREMEEVCKVVLDKVIDEMSVNKQNPDIAQKKEVSLQITRIVGEVLSESSRNLSYGEKQNIVKEVMDEIYGLGPLTPLLEDDDISEIMVNGPDNIYVEKKGKLIKSEVSFRDDTHVLHIIDRIIAPIGRRVDESSPMVDARLQDGSRVNIIIPPLALNGPTITIRKFAADPFTLEDLISFGTLNMDMATFLKASVKGRTNIIVSGGTGSGKTTFLNIMSSFIPHDERIVTIEDAAELQLQQDHVVKLETRPANVEGKGKVGIRELVVNSLRMRPDRIVVGEVRSAEALDMLQAMNTGHDGSLTTVHANTPRDSLSRLETMVMMSGMELPSRAIREQIASAIHLIVQISRFNDGSRKVLKITEVLGMEGDTVTLQDIFEFRQDGFDENGRVKGSHVPTGIVPGNIEKLKTHGEKLNTSIFRNQSFRGENSFRR</sequence>
<organism evidence="3 4">
    <name type="scientific">Proteiniclasticum aestuarii</name>
    <dbReference type="NCBI Taxonomy" id="2817862"/>
    <lineage>
        <taxon>Bacteria</taxon>
        <taxon>Bacillati</taxon>
        <taxon>Bacillota</taxon>
        <taxon>Clostridia</taxon>
        <taxon>Eubacteriales</taxon>
        <taxon>Clostridiaceae</taxon>
        <taxon>Proteiniclasticum</taxon>
    </lineage>
</organism>